<feature type="compositionally biased region" description="Basic residues" evidence="1">
    <location>
        <begin position="43"/>
        <end position="56"/>
    </location>
</feature>
<dbReference type="EMBL" id="CAUYUJ010017000">
    <property type="protein sequence ID" value="CAK0870817.1"/>
    <property type="molecule type" value="Genomic_DNA"/>
</dbReference>
<dbReference type="Proteomes" id="UP001189429">
    <property type="component" value="Unassembled WGS sequence"/>
</dbReference>
<dbReference type="SUPFAM" id="SSF50729">
    <property type="entry name" value="PH domain-like"/>
    <property type="match status" value="1"/>
</dbReference>
<feature type="region of interest" description="Disordered" evidence="1">
    <location>
        <begin position="1"/>
        <end position="65"/>
    </location>
</feature>
<feature type="compositionally biased region" description="Basic residues" evidence="1">
    <location>
        <begin position="1"/>
        <end position="11"/>
    </location>
</feature>
<evidence type="ECO:0000313" key="3">
    <source>
        <dbReference type="Proteomes" id="UP001189429"/>
    </source>
</evidence>
<protein>
    <submittedName>
        <fullName evidence="2">Uncharacterized protein</fullName>
    </submittedName>
</protein>
<evidence type="ECO:0000256" key="1">
    <source>
        <dbReference type="SAM" id="MobiDB-lite"/>
    </source>
</evidence>
<reference evidence="2" key="1">
    <citation type="submission" date="2023-10" db="EMBL/GenBank/DDBJ databases">
        <authorList>
            <person name="Chen Y."/>
            <person name="Shah S."/>
            <person name="Dougan E. K."/>
            <person name="Thang M."/>
            <person name="Chan C."/>
        </authorList>
    </citation>
    <scope>NUCLEOTIDE SEQUENCE [LARGE SCALE GENOMIC DNA]</scope>
</reference>
<name>A0ABN9VCK6_9DINO</name>
<gene>
    <name evidence="2" type="ORF">PCOR1329_LOCUS56812</name>
</gene>
<evidence type="ECO:0000313" key="2">
    <source>
        <dbReference type="EMBL" id="CAK0870817.1"/>
    </source>
</evidence>
<organism evidence="2 3">
    <name type="scientific">Prorocentrum cordatum</name>
    <dbReference type="NCBI Taxonomy" id="2364126"/>
    <lineage>
        <taxon>Eukaryota</taxon>
        <taxon>Sar</taxon>
        <taxon>Alveolata</taxon>
        <taxon>Dinophyceae</taxon>
        <taxon>Prorocentrales</taxon>
        <taxon>Prorocentraceae</taxon>
        <taxon>Prorocentrum</taxon>
    </lineage>
</organism>
<sequence length="293" mass="30976">MGPPPRSRRAPGAHGGRGSVIGDAPRRCERGSVGGSVGGPARAPRRLGRARARRRPMREGLLETRGPGRVGRWERRWFRVADGRLERRASNATSAGPAGLLRGEGAPPRGRRRAGEASAWLDALEAAARSRGLAAREAEGLDEQQAEAPSPRTAKAPSPALAATPGDQDSDEPEAEARLAGSPAGGELQCVLGTVVLVTMVVLVSTLRWPAVLGSHMLIAVILLDLLALVAREPELFLLNVMVQGRIKAVVAFICLGPQCLFVSELPPVGCEGSWSRMLEYSGYVVLQASGDE</sequence>
<proteinExistence type="predicted"/>
<feature type="region of interest" description="Disordered" evidence="1">
    <location>
        <begin position="88"/>
        <end position="116"/>
    </location>
</feature>
<accession>A0ABN9VCK6</accession>
<feature type="compositionally biased region" description="Low complexity" evidence="1">
    <location>
        <begin position="99"/>
        <end position="108"/>
    </location>
</feature>
<comment type="caution">
    <text evidence="2">The sequence shown here is derived from an EMBL/GenBank/DDBJ whole genome shotgun (WGS) entry which is preliminary data.</text>
</comment>
<keyword evidence="3" id="KW-1185">Reference proteome</keyword>
<feature type="region of interest" description="Disordered" evidence="1">
    <location>
        <begin position="134"/>
        <end position="181"/>
    </location>
</feature>